<proteinExistence type="inferred from homology"/>
<dbReference type="GO" id="GO:0005886">
    <property type="term" value="C:plasma membrane"/>
    <property type="evidence" value="ECO:0007669"/>
    <property type="project" value="TreeGrafter"/>
</dbReference>
<sequence>MTMKLDSFYLQQQFPNPSEYKKNKYQNGYDGREGITLTWSDLSVTVKQIKKKFFKSNAVTYKKLVNNVSGAVENGKLVALMGPSGAGKSTILYALSHRHSDQMMVDGDVKINGHRVNKSMCRISGFMRQEDIFIGDLTVKEHLLFMACLKLDKRTTYQEKEHRVSYLISELGLEHCKNRKIGGSMFGQRAELSGGERKRLSFATACLSNPALLFCDEPTTGLDSLNAIRIVSMMASWNATILCTIHQPSPEVLKCFSSVMLVADGSLVFSGSVDDAINFFRSAGYHMNVNEGAGEFLMSCLAPPPGSALSARMAVKRLAHQFVISEYSKTTELLIALQEQPIKASKMTETLFDHKSSSWLYKFYYILYRSILELLRNPQLQWLKIAQKIVVAIAAGLCYVGAVNNDQAGVQAVQGALFILITENTFPALYAALALIPKELPLLVREMRDGDYHPSALYLAKIISHLPGLALDAFIFTAIIYLFANLRPTTFAFSVVSLISILCILVSTACGFMFASVFENYELASVFLILFDNTMMIISGLFIKLSTLPLMISWLQYLSWMRYSYESLSIIQWQDVKNISCDASTYLPCFRSGSEIIDYYSFSEDHLYWNITFLVILFFCFNVIGYIFFVQKIRKHF</sequence>
<evidence type="ECO:0000256" key="5">
    <source>
        <dbReference type="ARBA" id="ARBA00022741"/>
    </source>
</evidence>
<dbReference type="SUPFAM" id="SSF52540">
    <property type="entry name" value="P-loop containing nucleoside triphosphate hydrolases"/>
    <property type="match status" value="1"/>
</dbReference>
<dbReference type="Gene3D" id="3.40.50.300">
    <property type="entry name" value="P-loop containing nucleotide triphosphate hydrolases"/>
    <property type="match status" value="1"/>
</dbReference>
<dbReference type="InterPro" id="IPR013525">
    <property type="entry name" value="ABC2_TM"/>
</dbReference>
<keyword evidence="5" id="KW-0547">Nucleotide-binding</keyword>
<dbReference type="Pfam" id="PF01061">
    <property type="entry name" value="ABC2_membrane"/>
    <property type="match status" value="1"/>
</dbReference>
<name>A0A9P0HMP1_NEZVI</name>
<evidence type="ECO:0000256" key="6">
    <source>
        <dbReference type="ARBA" id="ARBA00022840"/>
    </source>
</evidence>
<dbReference type="Proteomes" id="UP001152798">
    <property type="component" value="Chromosome 6"/>
</dbReference>
<dbReference type="PANTHER" id="PTHR48041">
    <property type="entry name" value="ABC TRANSPORTER G FAMILY MEMBER 28"/>
    <property type="match status" value="1"/>
</dbReference>
<reference evidence="11" key="1">
    <citation type="submission" date="2022-01" db="EMBL/GenBank/DDBJ databases">
        <authorList>
            <person name="King R."/>
        </authorList>
    </citation>
    <scope>NUCLEOTIDE SEQUENCE</scope>
</reference>
<dbReference type="EMBL" id="OV725082">
    <property type="protein sequence ID" value="CAH1404447.1"/>
    <property type="molecule type" value="Genomic_DNA"/>
</dbReference>
<accession>A0A9P0HMP1</accession>
<dbReference type="PANTHER" id="PTHR48041:SF139">
    <property type="entry name" value="PROTEIN SCARLET"/>
    <property type="match status" value="1"/>
</dbReference>
<gene>
    <name evidence="11" type="ORF">NEZAVI_LOCUS12856</name>
</gene>
<comment type="subcellular location">
    <subcellularLocation>
        <location evidence="1">Membrane</location>
        <topology evidence="1">Multi-pass membrane protein</topology>
    </subcellularLocation>
</comment>
<organism evidence="11 12">
    <name type="scientific">Nezara viridula</name>
    <name type="common">Southern green stink bug</name>
    <name type="synonym">Cimex viridulus</name>
    <dbReference type="NCBI Taxonomy" id="85310"/>
    <lineage>
        <taxon>Eukaryota</taxon>
        <taxon>Metazoa</taxon>
        <taxon>Ecdysozoa</taxon>
        <taxon>Arthropoda</taxon>
        <taxon>Hexapoda</taxon>
        <taxon>Insecta</taxon>
        <taxon>Pterygota</taxon>
        <taxon>Neoptera</taxon>
        <taxon>Paraneoptera</taxon>
        <taxon>Hemiptera</taxon>
        <taxon>Heteroptera</taxon>
        <taxon>Panheteroptera</taxon>
        <taxon>Pentatomomorpha</taxon>
        <taxon>Pentatomoidea</taxon>
        <taxon>Pentatomidae</taxon>
        <taxon>Pentatominae</taxon>
        <taxon>Nezara</taxon>
    </lineage>
</organism>
<feature type="transmembrane region" description="Helical" evidence="9">
    <location>
        <begin position="385"/>
        <end position="403"/>
    </location>
</feature>
<protein>
    <recommendedName>
        <fullName evidence="10">ABC transporter domain-containing protein</fullName>
    </recommendedName>
</protein>
<dbReference type="InterPro" id="IPR027417">
    <property type="entry name" value="P-loop_NTPase"/>
</dbReference>
<dbReference type="GO" id="GO:0016887">
    <property type="term" value="F:ATP hydrolysis activity"/>
    <property type="evidence" value="ECO:0007669"/>
    <property type="project" value="InterPro"/>
</dbReference>
<dbReference type="InterPro" id="IPR050352">
    <property type="entry name" value="ABCG_transporters"/>
</dbReference>
<evidence type="ECO:0000256" key="1">
    <source>
        <dbReference type="ARBA" id="ARBA00004141"/>
    </source>
</evidence>
<evidence type="ECO:0000256" key="7">
    <source>
        <dbReference type="ARBA" id="ARBA00022989"/>
    </source>
</evidence>
<dbReference type="GO" id="GO:0140359">
    <property type="term" value="F:ABC-type transporter activity"/>
    <property type="evidence" value="ECO:0007669"/>
    <property type="project" value="InterPro"/>
</dbReference>
<comment type="similarity">
    <text evidence="2">Belongs to the ABC transporter superfamily. ABCG family. Eye pigment precursor importer (TC 3.A.1.204) subfamily.</text>
</comment>
<evidence type="ECO:0000256" key="4">
    <source>
        <dbReference type="ARBA" id="ARBA00022692"/>
    </source>
</evidence>
<dbReference type="GO" id="GO:0005524">
    <property type="term" value="F:ATP binding"/>
    <property type="evidence" value="ECO:0007669"/>
    <property type="project" value="UniProtKB-KW"/>
</dbReference>
<dbReference type="SMART" id="SM00382">
    <property type="entry name" value="AAA"/>
    <property type="match status" value="1"/>
</dbReference>
<dbReference type="AlphaFoldDB" id="A0A9P0HMP1"/>
<feature type="transmembrane region" description="Helical" evidence="9">
    <location>
        <begin position="490"/>
        <end position="514"/>
    </location>
</feature>
<evidence type="ECO:0000256" key="9">
    <source>
        <dbReference type="SAM" id="Phobius"/>
    </source>
</evidence>
<feature type="transmembrane region" description="Helical" evidence="9">
    <location>
        <begin position="415"/>
        <end position="436"/>
    </location>
</feature>
<evidence type="ECO:0000259" key="10">
    <source>
        <dbReference type="PROSITE" id="PS50893"/>
    </source>
</evidence>
<feature type="domain" description="ABC transporter" evidence="10">
    <location>
        <begin position="44"/>
        <end position="289"/>
    </location>
</feature>
<evidence type="ECO:0000256" key="3">
    <source>
        <dbReference type="ARBA" id="ARBA00022448"/>
    </source>
</evidence>
<dbReference type="Pfam" id="PF00005">
    <property type="entry name" value="ABC_tran"/>
    <property type="match status" value="1"/>
</dbReference>
<dbReference type="PROSITE" id="PS50893">
    <property type="entry name" value="ABC_TRANSPORTER_2"/>
    <property type="match status" value="1"/>
</dbReference>
<dbReference type="InterPro" id="IPR003593">
    <property type="entry name" value="AAA+_ATPase"/>
</dbReference>
<keyword evidence="8 9" id="KW-0472">Membrane</keyword>
<keyword evidence="3" id="KW-0813">Transport</keyword>
<keyword evidence="4 9" id="KW-0812">Transmembrane</keyword>
<dbReference type="OrthoDB" id="66620at2759"/>
<feature type="transmembrane region" description="Helical" evidence="9">
    <location>
        <begin position="526"/>
        <end position="552"/>
    </location>
</feature>
<dbReference type="GO" id="GO:0030659">
    <property type="term" value="C:cytoplasmic vesicle membrane"/>
    <property type="evidence" value="ECO:0007669"/>
    <property type="project" value="TreeGrafter"/>
</dbReference>
<feature type="transmembrane region" description="Helical" evidence="9">
    <location>
        <begin position="457"/>
        <end position="484"/>
    </location>
</feature>
<keyword evidence="12" id="KW-1185">Reference proteome</keyword>
<feature type="transmembrane region" description="Helical" evidence="9">
    <location>
        <begin position="607"/>
        <end position="629"/>
    </location>
</feature>
<dbReference type="InterPro" id="IPR003439">
    <property type="entry name" value="ABC_transporter-like_ATP-bd"/>
</dbReference>
<evidence type="ECO:0000313" key="11">
    <source>
        <dbReference type="EMBL" id="CAH1404447.1"/>
    </source>
</evidence>
<evidence type="ECO:0000256" key="8">
    <source>
        <dbReference type="ARBA" id="ARBA00023136"/>
    </source>
</evidence>
<keyword evidence="6" id="KW-0067">ATP-binding</keyword>
<evidence type="ECO:0000256" key="2">
    <source>
        <dbReference type="ARBA" id="ARBA00005814"/>
    </source>
</evidence>
<keyword evidence="7 9" id="KW-1133">Transmembrane helix</keyword>
<evidence type="ECO:0000313" key="12">
    <source>
        <dbReference type="Proteomes" id="UP001152798"/>
    </source>
</evidence>